<dbReference type="AlphaFoldDB" id="A0A6B0UGI8"/>
<protein>
    <submittedName>
        <fullName evidence="1">Uncharacterized protein</fullName>
    </submittedName>
</protein>
<sequence length="105" mass="11997">MLPSKRERVVISETLLCLLQLPVRGRDFEVLLSQRHTLVRVAVKIQDMRTLACCHHRLKLSQSRVPHVQTMSSPPPSNTVIMHLQFNKFKTLLNKARCAIGRVSS</sequence>
<organism evidence="1">
    <name type="scientific">Ixodes ricinus</name>
    <name type="common">Common tick</name>
    <name type="synonym">Acarus ricinus</name>
    <dbReference type="NCBI Taxonomy" id="34613"/>
    <lineage>
        <taxon>Eukaryota</taxon>
        <taxon>Metazoa</taxon>
        <taxon>Ecdysozoa</taxon>
        <taxon>Arthropoda</taxon>
        <taxon>Chelicerata</taxon>
        <taxon>Arachnida</taxon>
        <taxon>Acari</taxon>
        <taxon>Parasitiformes</taxon>
        <taxon>Ixodida</taxon>
        <taxon>Ixodoidea</taxon>
        <taxon>Ixodidae</taxon>
        <taxon>Ixodinae</taxon>
        <taxon>Ixodes</taxon>
    </lineage>
</organism>
<accession>A0A6B0UGI8</accession>
<evidence type="ECO:0000313" key="1">
    <source>
        <dbReference type="EMBL" id="MXU89084.1"/>
    </source>
</evidence>
<reference evidence="1" key="1">
    <citation type="submission" date="2019-12" db="EMBL/GenBank/DDBJ databases">
        <title>An insight into the sialome of adult female Ixodes ricinus ticks feeding for 6 days.</title>
        <authorList>
            <person name="Perner J."/>
            <person name="Ribeiro J.M.C."/>
        </authorList>
    </citation>
    <scope>NUCLEOTIDE SEQUENCE</scope>
    <source>
        <strain evidence="1">Semi-engorged</strain>
        <tissue evidence="1">Salivary glands</tissue>
    </source>
</reference>
<proteinExistence type="predicted"/>
<name>A0A6B0UGI8_IXORI</name>
<dbReference type="EMBL" id="GIFC01007001">
    <property type="protein sequence ID" value="MXU89084.1"/>
    <property type="molecule type" value="Transcribed_RNA"/>
</dbReference>